<evidence type="ECO:0000259" key="4">
    <source>
        <dbReference type="PROSITE" id="PS50932"/>
    </source>
</evidence>
<evidence type="ECO:0000256" key="1">
    <source>
        <dbReference type="ARBA" id="ARBA00023015"/>
    </source>
</evidence>
<dbReference type="InterPro" id="IPR000843">
    <property type="entry name" value="HTH_LacI"/>
</dbReference>
<dbReference type="GO" id="GO:0003677">
    <property type="term" value="F:DNA binding"/>
    <property type="evidence" value="ECO:0007669"/>
    <property type="project" value="UniProtKB-KW"/>
</dbReference>
<name>A0ABV6RS24_9GAMM</name>
<dbReference type="InterPro" id="IPR046335">
    <property type="entry name" value="LacI/GalR-like_sensor"/>
</dbReference>
<dbReference type="SUPFAM" id="SSF53822">
    <property type="entry name" value="Periplasmic binding protein-like I"/>
    <property type="match status" value="1"/>
</dbReference>
<keyword evidence="2 5" id="KW-0238">DNA-binding</keyword>
<dbReference type="EMBL" id="JBHLTG010000002">
    <property type="protein sequence ID" value="MFC0678743.1"/>
    <property type="molecule type" value="Genomic_DNA"/>
</dbReference>
<dbReference type="CDD" id="cd01392">
    <property type="entry name" value="HTH_LacI"/>
    <property type="match status" value="1"/>
</dbReference>
<keyword evidence="6" id="KW-1185">Reference proteome</keyword>
<dbReference type="SUPFAM" id="SSF47413">
    <property type="entry name" value="lambda repressor-like DNA-binding domains"/>
    <property type="match status" value="1"/>
</dbReference>
<accession>A0ABV6RS24</accession>
<dbReference type="InterPro" id="IPR028082">
    <property type="entry name" value="Peripla_BP_I"/>
</dbReference>
<dbReference type="Pfam" id="PF00356">
    <property type="entry name" value="LacI"/>
    <property type="match status" value="1"/>
</dbReference>
<dbReference type="RefSeq" id="WP_386668855.1">
    <property type="nucleotide sequence ID" value="NZ_JBHLTG010000002.1"/>
</dbReference>
<dbReference type="PROSITE" id="PS50932">
    <property type="entry name" value="HTH_LACI_2"/>
    <property type="match status" value="1"/>
</dbReference>
<dbReference type="PROSITE" id="PS00356">
    <property type="entry name" value="HTH_LACI_1"/>
    <property type="match status" value="1"/>
</dbReference>
<evidence type="ECO:0000256" key="3">
    <source>
        <dbReference type="ARBA" id="ARBA00023163"/>
    </source>
</evidence>
<dbReference type="PANTHER" id="PTHR30146:SF109">
    <property type="entry name" value="HTH-TYPE TRANSCRIPTIONAL REGULATOR GALS"/>
    <property type="match status" value="1"/>
</dbReference>
<evidence type="ECO:0000313" key="6">
    <source>
        <dbReference type="Proteomes" id="UP001589896"/>
    </source>
</evidence>
<comment type="caution">
    <text evidence="5">The sequence shown here is derived from an EMBL/GenBank/DDBJ whole genome shotgun (WGS) entry which is preliminary data.</text>
</comment>
<dbReference type="Proteomes" id="UP001589896">
    <property type="component" value="Unassembled WGS sequence"/>
</dbReference>
<keyword evidence="1" id="KW-0805">Transcription regulation</keyword>
<dbReference type="InterPro" id="IPR010982">
    <property type="entry name" value="Lambda_DNA-bd_dom_sf"/>
</dbReference>
<dbReference type="SMART" id="SM00354">
    <property type="entry name" value="HTH_LACI"/>
    <property type="match status" value="1"/>
</dbReference>
<evidence type="ECO:0000256" key="2">
    <source>
        <dbReference type="ARBA" id="ARBA00023125"/>
    </source>
</evidence>
<dbReference type="Pfam" id="PF13377">
    <property type="entry name" value="Peripla_BP_3"/>
    <property type="match status" value="1"/>
</dbReference>
<dbReference type="Gene3D" id="1.10.260.40">
    <property type="entry name" value="lambda repressor-like DNA-binding domains"/>
    <property type="match status" value="1"/>
</dbReference>
<dbReference type="PANTHER" id="PTHR30146">
    <property type="entry name" value="LACI-RELATED TRANSCRIPTIONAL REPRESSOR"/>
    <property type="match status" value="1"/>
</dbReference>
<gene>
    <name evidence="5" type="ORF">ACFFGH_12915</name>
</gene>
<feature type="domain" description="HTH lacI-type" evidence="4">
    <location>
        <begin position="10"/>
        <end position="64"/>
    </location>
</feature>
<proteinExistence type="predicted"/>
<protein>
    <submittedName>
        <fullName evidence="5">LacI family DNA-binding transcriptional regulator</fullName>
    </submittedName>
</protein>
<reference evidence="5 6" key="1">
    <citation type="submission" date="2024-09" db="EMBL/GenBank/DDBJ databases">
        <authorList>
            <person name="Sun Q."/>
            <person name="Mori K."/>
        </authorList>
    </citation>
    <scope>NUCLEOTIDE SEQUENCE [LARGE SCALE GENOMIC DNA]</scope>
    <source>
        <strain evidence="5 6">KCTC 23076</strain>
    </source>
</reference>
<organism evidence="5 6">
    <name type="scientific">Lysobacter korlensis</name>
    <dbReference type="NCBI Taxonomy" id="553636"/>
    <lineage>
        <taxon>Bacteria</taxon>
        <taxon>Pseudomonadati</taxon>
        <taxon>Pseudomonadota</taxon>
        <taxon>Gammaproteobacteria</taxon>
        <taxon>Lysobacterales</taxon>
        <taxon>Lysobacteraceae</taxon>
        <taxon>Lysobacter</taxon>
    </lineage>
</organism>
<dbReference type="CDD" id="cd06267">
    <property type="entry name" value="PBP1_LacI_sugar_binding-like"/>
    <property type="match status" value="1"/>
</dbReference>
<dbReference type="Gene3D" id="3.40.50.2300">
    <property type="match status" value="2"/>
</dbReference>
<sequence length="358" mass="38717">MTEARRQGQATIEDVARAAGVSRAAVSKVLRNAYGVSPAMRDRVTTAIEELNYRPRVAARAMRGASFTIGFELPDFANPFFTRLLAGASAALRDTRYQLIIAPAEPDAEEQEGYRALEALVDRQVDGVVAVSPLVSQEWLERLAAHTPVVMLGRHDRSARYDSVVGDDTAGAGSVMRHLIDLGHERIAHLTRPEYVTVPGSGTPHALRLEAYLDCMAEAGLGDNVRVARCQEGEGRAYAAAAELLADGEPPTAIFAAHDELAIGALRAVAESGHDISVAGYDNILLAGYPRISLTTVEQSGEQMGERAVEMLLQRIGGRTEAVHEVITPELVARESTREAKARRGRLRLAPAAVPWRR</sequence>
<evidence type="ECO:0000313" key="5">
    <source>
        <dbReference type="EMBL" id="MFC0678743.1"/>
    </source>
</evidence>
<keyword evidence="3" id="KW-0804">Transcription</keyword>